<protein>
    <recommendedName>
        <fullName evidence="2">Beta-lactamase-related domain-containing protein</fullName>
    </recommendedName>
</protein>
<evidence type="ECO:0000259" key="2">
    <source>
        <dbReference type="Pfam" id="PF00144"/>
    </source>
</evidence>
<sequence>MAKLSTLLGVFVTSCLLLAGCHGTNDEFGTKFQQFLDEHNYNGGSVAAMKDGKLVYANGFGVDRFNNAIHAGTMFPVSSVSKSLTAVAIMQLAEKGVLSLEQTIFGKGGVLHMIKPYKKVQDPRIHDITIRHLLHHTAGWDLNKPPIYDPVMNSVYISRGHKVPDILKVMKDTAPLTPYDTMRYMISQKLDFTPGTKMVYSNFGYLILGRIIEEVADTGYEDYIKHNILIPCGMWHTRIGPVRSNAEIINLGTSINGPNGPIDKFEDSDVSLYDILNPEDMDSALGWQSNVYDMMRFVKCLDTNHHGKLLNPTFFQKLLLRPVAAPIQHSDTWYGAGFKVNSHSAIWTLADPHTDDLILYHKTKDTSTEKESHSVDSFVFLLNGKGLQHLKHKAHDLVSFVDVKAVSHPFYSDLSDIHNSTGYKDVIIKYKVDEHHLDAYVSALKQENLDIKWISASDRNGHTCFTLLAEPFDLPAKYAMDYIVQHGLMEKKLLHHKIALEAEGYNMTFLQNYMSASHDSRHAFLAIFRKGAYDEKTHMKFGIHHFPRPYMSLMGLYLEKGYHPLVQSYIMHDDEEKISFVFLKRTNTPKVNFKTYYGLSSPQLQRTVKQNGKADRKLSYLDVSNVYGKPKFSAVFTNENAGKWVFQLGMKEASMEALVMKKQKFGFLPKIVIGYTDKDQIDKYAIYLEKSSVL</sequence>
<dbReference type="InterPro" id="IPR049511">
    <property type="entry name" value="PGH-like_rpt"/>
</dbReference>
<dbReference type="PROSITE" id="PS51257">
    <property type="entry name" value="PROKAR_LIPOPROTEIN"/>
    <property type="match status" value="1"/>
</dbReference>
<dbReference type="Pfam" id="PF17660">
    <property type="entry name" value="BTRD1"/>
    <property type="match status" value="1"/>
</dbReference>
<feature type="domain" description="Beta-lactamase-related" evidence="2">
    <location>
        <begin position="31"/>
        <end position="343"/>
    </location>
</feature>
<dbReference type="PANTHER" id="PTHR46825">
    <property type="entry name" value="D-ALANYL-D-ALANINE-CARBOXYPEPTIDASE/ENDOPEPTIDASE AMPH"/>
    <property type="match status" value="1"/>
</dbReference>
<feature type="chain" id="PRO_5042996522" description="Beta-lactamase-related domain-containing protein" evidence="1">
    <location>
        <begin position="24"/>
        <end position="694"/>
    </location>
</feature>
<dbReference type="SUPFAM" id="SSF56601">
    <property type="entry name" value="beta-lactamase/transpeptidase-like"/>
    <property type="match status" value="1"/>
</dbReference>
<dbReference type="Pfam" id="PF00144">
    <property type="entry name" value="Beta-lactamase"/>
    <property type="match status" value="1"/>
</dbReference>
<keyword evidence="1" id="KW-0732">Signal</keyword>
<dbReference type="EMBL" id="JAZGQO010000011">
    <property type="protein sequence ID" value="KAK6174675.1"/>
    <property type="molecule type" value="Genomic_DNA"/>
</dbReference>
<accession>A0AAN8PQJ0</accession>
<keyword evidence="4" id="KW-1185">Reference proteome</keyword>
<evidence type="ECO:0000256" key="1">
    <source>
        <dbReference type="SAM" id="SignalP"/>
    </source>
</evidence>
<feature type="signal peptide" evidence="1">
    <location>
        <begin position="1"/>
        <end position="23"/>
    </location>
</feature>
<proteinExistence type="predicted"/>
<dbReference type="InterPro" id="IPR050491">
    <property type="entry name" value="AmpC-like"/>
</dbReference>
<evidence type="ECO:0000313" key="4">
    <source>
        <dbReference type="Proteomes" id="UP001347796"/>
    </source>
</evidence>
<organism evidence="3 4">
    <name type="scientific">Patella caerulea</name>
    <name type="common">Rayed Mediterranean limpet</name>
    <dbReference type="NCBI Taxonomy" id="87958"/>
    <lineage>
        <taxon>Eukaryota</taxon>
        <taxon>Metazoa</taxon>
        <taxon>Spiralia</taxon>
        <taxon>Lophotrochozoa</taxon>
        <taxon>Mollusca</taxon>
        <taxon>Gastropoda</taxon>
        <taxon>Patellogastropoda</taxon>
        <taxon>Patelloidea</taxon>
        <taxon>Patellidae</taxon>
        <taxon>Patella</taxon>
    </lineage>
</organism>
<dbReference type="Proteomes" id="UP001347796">
    <property type="component" value="Unassembled WGS sequence"/>
</dbReference>
<dbReference type="PANTHER" id="PTHR46825:SF9">
    <property type="entry name" value="BETA-LACTAMASE-RELATED DOMAIN-CONTAINING PROTEIN"/>
    <property type="match status" value="1"/>
</dbReference>
<name>A0AAN8PQJ0_PATCE</name>
<dbReference type="InterPro" id="IPR012338">
    <property type="entry name" value="Beta-lactam/transpept-like"/>
</dbReference>
<dbReference type="Gene3D" id="3.40.710.10">
    <property type="entry name" value="DD-peptidase/beta-lactamase superfamily"/>
    <property type="match status" value="1"/>
</dbReference>
<dbReference type="AlphaFoldDB" id="A0AAN8PQJ0"/>
<reference evidence="3 4" key="1">
    <citation type="submission" date="2024-01" db="EMBL/GenBank/DDBJ databases">
        <title>The genome of the rayed Mediterranean limpet Patella caerulea (Linnaeus, 1758).</title>
        <authorList>
            <person name="Anh-Thu Weber A."/>
            <person name="Halstead-Nussloch G."/>
        </authorList>
    </citation>
    <scope>NUCLEOTIDE SEQUENCE [LARGE SCALE GENOMIC DNA]</scope>
    <source>
        <strain evidence="3">AATW-2023a</strain>
        <tissue evidence="3">Whole specimen</tissue>
    </source>
</reference>
<gene>
    <name evidence="3" type="ORF">SNE40_017908</name>
</gene>
<evidence type="ECO:0000313" key="3">
    <source>
        <dbReference type="EMBL" id="KAK6174675.1"/>
    </source>
</evidence>
<dbReference type="InterPro" id="IPR001466">
    <property type="entry name" value="Beta-lactam-related"/>
</dbReference>
<comment type="caution">
    <text evidence="3">The sequence shown here is derived from an EMBL/GenBank/DDBJ whole genome shotgun (WGS) entry which is preliminary data.</text>
</comment>